<evidence type="ECO:0000256" key="8">
    <source>
        <dbReference type="SAM" id="Phobius"/>
    </source>
</evidence>
<evidence type="ECO:0000256" key="6">
    <source>
        <dbReference type="ARBA" id="ARBA00023136"/>
    </source>
</evidence>
<dbReference type="AlphaFoldDB" id="A0A443NQS8"/>
<sequence length="454" mass="50836">MEGKLHEAAITGDALELDRLIKEDPDILSGAAAEETPLHIAAQLGHTEFVAMIGILKPEFAHAKNSEGQCPLHLASAKGHVETAAKLLEINSDVCFVHDRDGRTPLHIAAMKGRIQVLEKLAEKKIKAAWVLADCGQPILHLCANHNQFDALKLIIERVKDKAPEKLVEFVNLKDDDDNTILHLLAARAQYQGFTALDVLHQNCGPLDRMRIKYLLGERAKRATNIRGSKSYGIKRSMWDLLFERKNAEKSETRDTLMVVAILIATVTFQAQINPPGGVWQQDGTITRKKFASDQPEEVMYYAGQSVMAFNHPSSYSWFITFNIVGFVASLILILLLVSGFTFRRKVSTLALTVTTWIAIMSMLVIFSVTFSSLKSENTRDVHSTSTWIVSPLWLALIILLALSVLPSGIKYIWMHVYKGIIRSVKRGFKHLFCCLCFRKSREEDSEGRNDVNV</sequence>
<feature type="transmembrane region" description="Helical" evidence="8">
    <location>
        <begin position="350"/>
        <end position="373"/>
    </location>
</feature>
<evidence type="ECO:0000259" key="9">
    <source>
        <dbReference type="Pfam" id="PF13962"/>
    </source>
</evidence>
<dbReference type="InterPro" id="IPR036770">
    <property type="entry name" value="Ankyrin_rpt-contain_sf"/>
</dbReference>
<keyword evidence="3" id="KW-0677">Repeat</keyword>
<evidence type="ECO:0000256" key="4">
    <source>
        <dbReference type="ARBA" id="ARBA00022989"/>
    </source>
</evidence>
<evidence type="ECO:0000256" key="1">
    <source>
        <dbReference type="ARBA" id="ARBA00004141"/>
    </source>
</evidence>
<organism evidence="10 11">
    <name type="scientific">Cinnamomum micranthum f. kanehirae</name>
    <dbReference type="NCBI Taxonomy" id="337451"/>
    <lineage>
        <taxon>Eukaryota</taxon>
        <taxon>Viridiplantae</taxon>
        <taxon>Streptophyta</taxon>
        <taxon>Embryophyta</taxon>
        <taxon>Tracheophyta</taxon>
        <taxon>Spermatophyta</taxon>
        <taxon>Magnoliopsida</taxon>
        <taxon>Magnoliidae</taxon>
        <taxon>Laurales</taxon>
        <taxon>Lauraceae</taxon>
        <taxon>Cinnamomum</taxon>
    </lineage>
</organism>
<comment type="subcellular location">
    <subcellularLocation>
        <location evidence="1">Membrane</location>
        <topology evidence="1">Multi-pass membrane protein</topology>
    </subcellularLocation>
</comment>
<dbReference type="PROSITE" id="PS50297">
    <property type="entry name" value="ANK_REP_REGION"/>
    <property type="match status" value="2"/>
</dbReference>
<dbReference type="PROSITE" id="PS50088">
    <property type="entry name" value="ANK_REPEAT"/>
    <property type="match status" value="2"/>
</dbReference>
<keyword evidence="2 8" id="KW-0812">Transmembrane</keyword>
<dbReference type="InterPro" id="IPR002110">
    <property type="entry name" value="Ankyrin_rpt"/>
</dbReference>
<accession>A0A443NQS8</accession>
<protein>
    <submittedName>
        <fullName evidence="10">Ankyrin repeat-containing protein NPR4-like protein</fullName>
    </submittedName>
</protein>
<proteinExistence type="predicted"/>
<evidence type="ECO:0000313" key="10">
    <source>
        <dbReference type="EMBL" id="RWR80874.1"/>
    </source>
</evidence>
<name>A0A443NQS8_9MAGN</name>
<evidence type="ECO:0000313" key="11">
    <source>
        <dbReference type="Proteomes" id="UP000283530"/>
    </source>
</evidence>
<dbReference type="Proteomes" id="UP000283530">
    <property type="component" value="Unassembled WGS sequence"/>
</dbReference>
<dbReference type="Gene3D" id="1.25.40.20">
    <property type="entry name" value="Ankyrin repeat-containing domain"/>
    <property type="match status" value="1"/>
</dbReference>
<dbReference type="PANTHER" id="PTHR24186">
    <property type="entry name" value="PROTEIN PHOSPHATASE 1 REGULATORY SUBUNIT"/>
    <property type="match status" value="1"/>
</dbReference>
<feature type="domain" description="PGG" evidence="9">
    <location>
        <begin position="250"/>
        <end position="370"/>
    </location>
</feature>
<dbReference type="InterPro" id="IPR026961">
    <property type="entry name" value="PGG_dom"/>
</dbReference>
<dbReference type="Pfam" id="PF12796">
    <property type="entry name" value="Ank_2"/>
    <property type="match status" value="1"/>
</dbReference>
<reference evidence="10 11" key="1">
    <citation type="journal article" date="2019" name="Nat. Plants">
        <title>Stout camphor tree genome fills gaps in understanding of flowering plant genome evolution.</title>
        <authorList>
            <person name="Chaw S.M."/>
            <person name="Liu Y.C."/>
            <person name="Wu Y.W."/>
            <person name="Wang H.Y."/>
            <person name="Lin C.I."/>
            <person name="Wu C.S."/>
            <person name="Ke H.M."/>
            <person name="Chang L.Y."/>
            <person name="Hsu C.Y."/>
            <person name="Yang H.T."/>
            <person name="Sudianto E."/>
            <person name="Hsu M.H."/>
            <person name="Wu K.P."/>
            <person name="Wang L.N."/>
            <person name="Leebens-Mack J.H."/>
            <person name="Tsai I.J."/>
        </authorList>
    </citation>
    <scope>NUCLEOTIDE SEQUENCE [LARGE SCALE GENOMIC DNA]</scope>
    <source>
        <strain evidence="11">cv. Chaw 1501</strain>
        <tissue evidence="10">Young leaves</tissue>
    </source>
</reference>
<keyword evidence="5 7" id="KW-0040">ANK repeat</keyword>
<gene>
    <name evidence="10" type="ORF">CKAN_00953400</name>
</gene>
<dbReference type="Pfam" id="PF00023">
    <property type="entry name" value="Ank"/>
    <property type="match status" value="1"/>
</dbReference>
<dbReference type="GO" id="GO:0005886">
    <property type="term" value="C:plasma membrane"/>
    <property type="evidence" value="ECO:0007669"/>
    <property type="project" value="TreeGrafter"/>
</dbReference>
<comment type="caution">
    <text evidence="10">The sequence shown here is derived from an EMBL/GenBank/DDBJ whole genome shotgun (WGS) entry which is preliminary data.</text>
</comment>
<dbReference type="PANTHER" id="PTHR24186:SF37">
    <property type="entry name" value="PGG DOMAIN-CONTAINING PROTEIN"/>
    <property type="match status" value="1"/>
</dbReference>
<feature type="repeat" description="ANK" evidence="7">
    <location>
        <begin position="67"/>
        <end position="99"/>
    </location>
</feature>
<dbReference type="EMBL" id="QPKB01000003">
    <property type="protein sequence ID" value="RWR80874.1"/>
    <property type="molecule type" value="Genomic_DNA"/>
</dbReference>
<keyword evidence="11" id="KW-1185">Reference proteome</keyword>
<keyword evidence="4 8" id="KW-1133">Transmembrane helix</keyword>
<dbReference type="SUPFAM" id="SSF48403">
    <property type="entry name" value="Ankyrin repeat"/>
    <property type="match status" value="1"/>
</dbReference>
<feature type="transmembrane region" description="Helical" evidence="8">
    <location>
        <begin position="393"/>
        <end position="414"/>
    </location>
</feature>
<feature type="repeat" description="ANK" evidence="7">
    <location>
        <begin position="101"/>
        <end position="124"/>
    </location>
</feature>
<evidence type="ECO:0000256" key="7">
    <source>
        <dbReference type="PROSITE-ProRule" id="PRU00023"/>
    </source>
</evidence>
<dbReference type="Pfam" id="PF13962">
    <property type="entry name" value="PGG"/>
    <property type="match status" value="1"/>
</dbReference>
<evidence type="ECO:0000256" key="3">
    <source>
        <dbReference type="ARBA" id="ARBA00022737"/>
    </source>
</evidence>
<dbReference type="STRING" id="337451.A0A443NQS8"/>
<dbReference type="OrthoDB" id="7729168at2759"/>
<keyword evidence="6 8" id="KW-0472">Membrane</keyword>
<feature type="transmembrane region" description="Helical" evidence="8">
    <location>
        <begin position="316"/>
        <end position="338"/>
    </location>
</feature>
<dbReference type="SMART" id="SM00248">
    <property type="entry name" value="ANK"/>
    <property type="match status" value="4"/>
</dbReference>
<evidence type="ECO:0000256" key="2">
    <source>
        <dbReference type="ARBA" id="ARBA00022692"/>
    </source>
</evidence>
<evidence type="ECO:0000256" key="5">
    <source>
        <dbReference type="ARBA" id="ARBA00023043"/>
    </source>
</evidence>